<feature type="compositionally biased region" description="Polar residues" evidence="1">
    <location>
        <begin position="235"/>
        <end position="257"/>
    </location>
</feature>
<evidence type="ECO:0000313" key="2">
    <source>
        <dbReference type="Proteomes" id="UP000079169"/>
    </source>
</evidence>
<feature type="region of interest" description="Disordered" evidence="1">
    <location>
        <begin position="1"/>
        <end position="37"/>
    </location>
</feature>
<protein>
    <submittedName>
        <fullName evidence="3">Uncharacterized protein LOC103510889</fullName>
    </submittedName>
</protein>
<name>A0A3Q0IWJ7_DIACI</name>
<feature type="compositionally biased region" description="Basic and acidic residues" evidence="1">
    <location>
        <begin position="23"/>
        <end position="36"/>
    </location>
</feature>
<feature type="compositionally biased region" description="Polar residues" evidence="1">
    <location>
        <begin position="276"/>
        <end position="286"/>
    </location>
</feature>
<sequence>MSNGDIENENFVDTAGSDSDDSDNSRSDGNDSREDTTYNTINSLDALKEIITQNANGPDNLWFKHYFLRHVNRLPSRHQYTVRRLSQCREEDEGNEHDNKSPQESDTPSQESSHNSSESRMCPPTNESSGGGGGNAKKPLSLVELFRNPKSISTTDIISPPRSRATSPRIDRYFFDSSLVEMKSQASSTSTIEYDSGEELWVRRTSDNVSCNGSKSELASHSQGLPTIVTEDVDNSNSGSQHRQRSGTWGQSRSGRTTPPIIKSNFKDKRKCGEDSGSNSESQSPKKGSASVFDAIRPRSKSDASSKPAKKGGNIITHVKNAVQVNI</sequence>
<accession>A0A3Q0IWJ7</accession>
<dbReference type="AlphaFoldDB" id="A0A3Q0IWJ7"/>
<dbReference type="PaxDb" id="121845-A0A3Q0IWJ7"/>
<dbReference type="STRING" id="121845.A0A3Q0IWJ7"/>
<feature type="compositionally biased region" description="Low complexity" evidence="1">
    <location>
        <begin position="109"/>
        <end position="119"/>
    </location>
</feature>
<dbReference type="GeneID" id="103510889"/>
<proteinExistence type="predicted"/>
<feature type="region of interest" description="Disordered" evidence="1">
    <location>
        <begin position="208"/>
        <end position="315"/>
    </location>
</feature>
<feature type="compositionally biased region" description="Polar residues" evidence="1">
    <location>
        <begin position="208"/>
        <end position="225"/>
    </location>
</feature>
<feature type="region of interest" description="Disordered" evidence="1">
    <location>
        <begin position="87"/>
        <end position="139"/>
    </location>
</feature>
<gene>
    <name evidence="3" type="primary">LOC103510889</name>
</gene>
<dbReference type="RefSeq" id="XP_026680631.1">
    <property type="nucleotide sequence ID" value="XM_026824830.1"/>
</dbReference>
<evidence type="ECO:0000313" key="3">
    <source>
        <dbReference type="RefSeq" id="XP_026680631.1"/>
    </source>
</evidence>
<reference evidence="3" key="1">
    <citation type="submission" date="2025-08" db="UniProtKB">
        <authorList>
            <consortium name="RefSeq"/>
        </authorList>
    </citation>
    <scope>IDENTIFICATION</scope>
</reference>
<evidence type="ECO:0000256" key="1">
    <source>
        <dbReference type="SAM" id="MobiDB-lite"/>
    </source>
</evidence>
<keyword evidence="2" id="KW-1185">Reference proteome</keyword>
<organism evidence="2 3">
    <name type="scientific">Diaphorina citri</name>
    <name type="common">Asian citrus psyllid</name>
    <dbReference type="NCBI Taxonomy" id="121845"/>
    <lineage>
        <taxon>Eukaryota</taxon>
        <taxon>Metazoa</taxon>
        <taxon>Ecdysozoa</taxon>
        <taxon>Arthropoda</taxon>
        <taxon>Hexapoda</taxon>
        <taxon>Insecta</taxon>
        <taxon>Pterygota</taxon>
        <taxon>Neoptera</taxon>
        <taxon>Paraneoptera</taxon>
        <taxon>Hemiptera</taxon>
        <taxon>Sternorrhyncha</taxon>
        <taxon>Psylloidea</taxon>
        <taxon>Psyllidae</taxon>
        <taxon>Diaphorininae</taxon>
        <taxon>Diaphorina</taxon>
    </lineage>
</organism>
<dbReference type="KEGG" id="dci:103510889"/>
<feature type="compositionally biased region" description="Acidic residues" evidence="1">
    <location>
        <begin position="1"/>
        <end position="10"/>
    </location>
</feature>
<feature type="compositionally biased region" description="Basic and acidic residues" evidence="1">
    <location>
        <begin position="265"/>
        <end position="274"/>
    </location>
</feature>
<dbReference type="Proteomes" id="UP000079169">
    <property type="component" value="Unplaced"/>
</dbReference>